<evidence type="ECO:0000256" key="6">
    <source>
        <dbReference type="ARBA" id="ARBA00023002"/>
    </source>
</evidence>
<organism evidence="9 10">
    <name type="scientific">Corynebacterium stationis</name>
    <dbReference type="NCBI Taxonomy" id="1705"/>
    <lineage>
        <taxon>Bacteria</taxon>
        <taxon>Bacillati</taxon>
        <taxon>Actinomycetota</taxon>
        <taxon>Actinomycetes</taxon>
        <taxon>Mycobacteriales</taxon>
        <taxon>Corynebacteriaceae</taxon>
        <taxon>Corynebacterium</taxon>
    </lineage>
</organism>
<dbReference type="STRING" id="1705.CA21670_13035"/>
<keyword evidence="10" id="KW-1185">Reference proteome</keyword>
<evidence type="ECO:0000256" key="4">
    <source>
        <dbReference type="ARBA" id="ARBA00022630"/>
    </source>
</evidence>
<dbReference type="Pfam" id="PF02219">
    <property type="entry name" value="MTHFR"/>
    <property type="match status" value="1"/>
</dbReference>
<gene>
    <name evidence="9" type="ORF">AYJ05_09150</name>
</gene>
<dbReference type="GO" id="GO:0005829">
    <property type="term" value="C:cytosol"/>
    <property type="evidence" value="ECO:0007669"/>
    <property type="project" value="TreeGrafter"/>
</dbReference>
<dbReference type="PANTHER" id="PTHR45754:SF3">
    <property type="entry name" value="METHYLENETETRAHYDROFOLATE REDUCTASE (NADPH)"/>
    <property type="match status" value="1"/>
</dbReference>
<comment type="caution">
    <text evidence="9">The sequence shown here is derived from an EMBL/GenBank/DDBJ whole genome shotgun (WGS) entry which is preliminary data.</text>
</comment>
<dbReference type="InterPro" id="IPR029041">
    <property type="entry name" value="FAD-linked_oxidoreductase-like"/>
</dbReference>
<proteinExistence type="inferred from homology"/>
<comment type="pathway">
    <text evidence="2 8">One-carbon metabolism; tetrahydrofolate interconversion.</text>
</comment>
<dbReference type="SUPFAM" id="SSF51730">
    <property type="entry name" value="FAD-linked oxidoreductase"/>
    <property type="match status" value="1"/>
</dbReference>
<dbReference type="PANTHER" id="PTHR45754">
    <property type="entry name" value="METHYLENETETRAHYDROFOLATE REDUCTASE"/>
    <property type="match status" value="1"/>
</dbReference>
<dbReference type="GO" id="GO:0035999">
    <property type="term" value="P:tetrahydrofolate interconversion"/>
    <property type="evidence" value="ECO:0007669"/>
    <property type="project" value="UniProtKB-UniPathway"/>
</dbReference>
<keyword evidence="5 8" id="KW-0274">FAD</keyword>
<comment type="cofactor">
    <cofactor evidence="1 8">
        <name>FAD</name>
        <dbReference type="ChEBI" id="CHEBI:57692"/>
    </cofactor>
</comment>
<dbReference type="GO" id="GO:0071949">
    <property type="term" value="F:FAD binding"/>
    <property type="evidence" value="ECO:0007669"/>
    <property type="project" value="TreeGrafter"/>
</dbReference>
<name>A0A177IME8_9CORY</name>
<dbReference type="UniPathway" id="UPA00193"/>
<evidence type="ECO:0000256" key="1">
    <source>
        <dbReference type="ARBA" id="ARBA00001974"/>
    </source>
</evidence>
<dbReference type="EMBL" id="LSTQ01000010">
    <property type="protein sequence ID" value="OAH29980.1"/>
    <property type="molecule type" value="Genomic_DNA"/>
</dbReference>
<dbReference type="Proteomes" id="UP000076947">
    <property type="component" value="Unassembled WGS sequence"/>
</dbReference>
<dbReference type="Gene3D" id="3.20.20.220">
    <property type="match status" value="1"/>
</dbReference>
<evidence type="ECO:0000256" key="8">
    <source>
        <dbReference type="RuleBase" id="RU003862"/>
    </source>
</evidence>
<keyword evidence="6 8" id="KW-0560">Oxidoreductase</keyword>
<sequence>MVPRMSASAPLDYLELDPAGHPRVENKEQAFSRTALSFEVIPPRHDADQAKIANLLQVLGSYNPDYIAVTSSKRSGWLEGTAKFIEQISSTTTMRPLAHLACTAGDKRELISWINVLVDAGVRGFLALRGDLEPGQTSLPEGYLQHGDELVRLIRQLEGEQAARFAAGRLAVAVACYPNGHAESANDDEDFDVLLSKQRSGADLAITQLFFDAEDYLKFSQRAQLAGTKMPLIPGIMPITSLKRAQRMGELSGLKVPPKLIDKLSRARSPDEEYAIGMAHTVELAQAVIAAGAGCLHIYTHNNADITQELLTAIGITANSTIKS</sequence>
<evidence type="ECO:0000256" key="3">
    <source>
        <dbReference type="ARBA" id="ARBA00006743"/>
    </source>
</evidence>
<evidence type="ECO:0000313" key="9">
    <source>
        <dbReference type="EMBL" id="OAH29980.1"/>
    </source>
</evidence>
<dbReference type="OrthoDB" id="9812555at2"/>
<evidence type="ECO:0000256" key="5">
    <source>
        <dbReference type="ARBA" id="ARBA00022827"/>
    </source>
</evidence>
<dbReference type="CDD" id="cd00537">
    <property type="entry name" value="MTHFR"/>
    <property type="match status" value="1"/>
</dbReference>
<comment type="catalytic activity">
    <reaction evidence="7">
        <text>(6S)-5-methyl-5,6,7,8-tetrahydrofolate + NAD(+) = (6R)-5,10-methylene-5,6,7,8-tetrahydrofolate + NADH + H(+)</text>
        <dbReference type="Rhea" id="RHEA:19821"/>
        <dbReference type="ChEBI" id="CHEBI:15378"/>
        <dbReference type="ChEBI" id="CHEBI:15636"/>
        <dbReference type="ChEBI" id="CHEBI:18608"/>
        <dbReference type="ChEBI" id="CHEBI:57540"/>
        <dbReference type="ChEBI" id="CHEBI:57945"/>
        <dbReference type="EC" id="1.5.1.54"/>
    </reaction>
    <physiologicalReaction direction="right-to-left" evidence="7">
        <dbReference type="Rhea" id="RHEA:19823"/>
    </physiologicalReaction>
</comment>
<evidence type="ECO:0000313" key="10">
    <source>
        <dbReference type="Proteomes" id="UP000076947"/>
    </source>
</evidence>
<reference evidence="10" key="1">
    <citation type="submission" date="2016-02" db="EMBL/GenBank/DDBJ databases">
        <authorList>
            <person name="Kaur G."/>
            <person name="Nair G.R."/>
            <person name="Mayilraj S."/>
        </authorList>
    </citation>
    <scope>NUCLEOTIDE SEQUENCE [LARGE SCALE GENOMIC DNA]</scope>
    <source>
        <strain evidence="10">GA-15</strain>
    </source>
</reference>
<comment type="similarity">
    <text evidence="3 8">Belongs to the methylenetetrahydrofolate reductase family.</text>
</comment>
<accession>A0A177IME8</accession>
<dbReference type="GO" id="GO:0009086">
    <property type="term" value="P:methionine biosynthetic process"/>
    <property type="evidence" value="ECO:0007669"/>
    <property type="project" value="TreeGrafter"/>
</dbReference>
<evidence type="ECO:0000256" key="7">
    <source>
        <dbReference type="ARBA" id="ARBA00048628"/>
    </source>
</evidence>
<dbReference type="GO" id="GO:0106312">
    <property type="term" value="F:methylenetetrahydrofolate reductase (NADH) activity"/>
    <property type="evidence" value="ECO:0007669"/>
    <property type="project" value="UniProtKB-EC"/>
</dbReference>
<protein>
    <recommendedName>
        <fullName evidence="8">Methylenetetrahydrofolate reductase</fullName>
    </recommendedName>
</protein>
<dbReference type="AlphaFoldDB" id="A0A177IME8"/>
<keyword evidence="4 8" id="KW-0285">Flavoprotein</keyword>
<dbReference type="InterPro" id="IPR003171">
    <property type="entry name" value="Mehydrof_redctse-like"/>
</dbReference>
<evidence type="ECO:0000256" key="2">
    <source>
        <dbReference type="ARBA" id="ARBA00004777"/>
    </source>
</evidence>
<dbReference type="RefSeq" id="WP_066839096.1">
    <property type="nucleotide sequence ID" value="NZ_LSTQ01000010.1"/>
</dbReference>